<dbReference type="AlphaFoldDB" id="I4ENK6"/>
<proteinExistence type="predicted"/>
<comment type="subcellular location">
    <subcellularLocation>
        <location evidence="1">Cell inner membrane</location>
    </subcellularLocation>
</comment>
<organism evidence="7 8">
    <name type="scientific">Nitrolancea hollandica Lb</name>
    <dbReference type="NCBI Taxonomy" id="1129897"/>
    <lineage>
        <taxon>Bacteria</taxon>
        <taxon>Pseudomonadati</taxon>
        <taxon>Thermomicrobiota</taxon>
        <taxon>Thermomicrobia</taxon>
        <taxon>Sphaerobacterales</taxon>
        <taxon>Sphaerobacterineae</taxon>
        <taxon>Sphaerobacteraceae</taxon>
        <taxon>Nitrolancea</taxon>
    </lineage>
</organism>
<accession>I4ENK6</accession>
<evidence type="ECO:0000256" key="1">
    <source>
        <dbReference type="ARBA" id="ARBA00004533"/>
    </source>
</evidence>
<evidence type="ECO:0000256" key="2">
    <source>
        <dbReference type="ARBA" id="ARBA00022475"/>
    </source>
</evidence>
<dbReference type="InterPro" id="IPR004960">
    <property type="entry name" value="LipA_acyltrans"/>
</dbReference>
<evidence type="ECO:0000256" key="4">
    <source>
        <dbReference type="ARBA" id="ARBA00022679"/>
    </source>
</evidence>
<reference evidence="7 8" key="1">
    <citation type="journal article" date="2012" name="ISME J.">
        <title>Nitrification expanded: discovery, physiology and genomics of a nitrite-oxidizing bacterium from the phylum Chloroflexi.</title>
        <authorList>
            <person name="Sorokin D.Y."/>
            <person name="Lucker S."/>
            <person name="Vejmelkova D."/>
            <person name="Kostrikina N.A."/>
            <person name="Kleerebezem R."/>
            <person name="Rijpstra W.I."/>
            <person name="Damste J.S."/>
            <person name="Le Paslier D."/>
            <person name="Muyzer G."/>
            <person name="Wagner M."/>
            <person name="van Loosdrecht M.C."/>
            <person name="Daims H."/>
        </authorList>
    </citation>
    <scope>NUCLEOTIDE SEQUENCE [LARGE SCALE GENOMIC DNA]</scope>
    <source>
        <strain evidence="8">none</strain>
    </source>
</reference>
<dbReference type="EMBL" id="CAGS01000733">
    <property type="protein sequence ID" value="CCF86269.1"/>
    <property type="molecule type" value="Genomic_DNA"/>
</dbReference>
<dbReference type="Proteomes" id="UP000004221">
    <property type="component" value="Unassembled WGS sequence"/>
</dbReference>
<dbReference type="GO" id="GO:0009247">
    <property type="term" value="P:glycolipid biosynthetic process"/>
    <property type="evidence" value="ECO:0007669"/>
    <property type="project" value="UniProtKB-ARBA"/>
</dbReference>
<evidence type="ECO:0000256" key="3">
    <source>
        <dbReference type="ARBA" id="ARBA00022519"/>
    </source>
</evidence>
<dbReference type="PANTHER" id="PTHR30606">
    <property type="entry name" value="LIPID A BIOSYNTHESIS LAUROYL ACYLTRANSFERASE"/>
    <property type="match status" value="1"/>
</dbReference>
<dbReference type="Pfam" id="PF03279">
    <property type="entry name" value="Lip_A_acyltrans"/>
    <property type="match status" value="1"/>
</dbReference>
<dbReference type="OrthoDB" id="9803456at2"/>
<dbReference type="PANTHER" id="PTHR30606:SF10">
    <property type="entry name" value="PHOSPHATIDYLINOSITOL MANNOSIDE ACYLTRANSFERASE"/>
    <property type="match status" value="1"/>
</dbReference>
<dbReference type="GO" id="GO:0005886">
    <property type="term" value="C:plasma membrane"/>
    <property type="evidence" value="ECO:0007669"/>
    <property type="project" value="UniProtKB-SubCell"/>
</dbReference>
<keyword evidence="8" id="KW-1185">Reference proteome</keyword>
<name>I4ENK6_9BACT</name>
<evidence type="ECO:0000313" key="7">
    <source>
        <dbReference type="EMBL" id="CCF86269.1"/>
    </source>
</evidence>
<protein>
    <submittedName>
        <fullName evidence="7">Putative lipid A biosynthesis lauroyl acyltransferase</fullName>
    </submittedName>
</protein>
<keyword evidence="3" id="KW-0997">Cell inner membrane</keyword>
<dbReference type="GO" id="GO:0016746">
    <property type="term" value="F:acyltransferase activity"/>
    <property type="evidence" value="ECO:0007669"/>
    <property type="project" value="UniProtKB-KW"/>
</dbReference>
<evidence type="ECO:0000256" key="5">
    <source>
        <dbReference type="ARBA" id="ARBA00023136"/>
    </source>
</evidence>
<evidence type="ECO:0000256" key="6">
    <source>
        <dbReference type="ARBA" id="ARBA00023315"/>
    </source>
</evidence>
<gene>
    <name evidence="7" type="ORF">NITHO_960003</name>
</gene>
<keyword evidence="5" id="KW-0472">Membrane</keyword>
<dbReference type="CDD" id="cd07984">
    <property type="entry name" value="LPLAT_LABLAT-like"/>
    <property type="match status" value="1"/>
</dbReference>
<evidence type="ECO:0000313" key="8">
    <source>
        <dbReference type="Proteomes" id="UP000004221"/>
    </source>
</evidence>
<comment type="caution">
    <text evidence="7">The sequence shown here is derived from an EMBL/GenBank/DDBJ whole genome shotgun (WGS) entry which is preliminary data.</text>
</comment>
<keyword evidence="6 7" id="KW-0012">Acyltransferase</keyword>
<sequence>MWLLWALRLGTMLVPLVPARLGYWMCRGIGISAYLAGFSARRRVMWNLRQGDPRASELQLHRAAIGVFTTVVTNYYDLIRMRSADRDEILGLLDIHGVRHLETAVEAGRGVIVLSAHLGNFSVVARYPALRGWPTAIIAERIHPPALDAFMVRLRSADGLEIISQGPEAARPILNVLHRKGVLILAADRDIAGNGHPVPFFGTPAHLPAGPVLLAMHTGAALLPAFTIRRSSSRSDVYIDRPIEIINTGDRDADLANNLRTMAATLERMIATDPAQWAVLQTIWEPGGTPSGRQGTRLGGIPATLHRHLSRQA</sequence>
<dbReference type="RefSeq" id="WP_008481989.1">
    <property type="nucleotide sequence ID" value="NZ_CAGS01000733.1"/>
</dbReference>
<keyword evidence="4 7" id="KW-0808">Transferase</keyword>
<keyword evidence="2" id="KW-1003">Cell membrane</keyword>